<comment type="caution">
    <text evidence="1">The sequence shown here is derived from an EMBL/GenBank/DDBJ whole genome shotgun (WGS) entry which is preliminary data.</text>
</comment>
<proteinExistence type="predicted"/>
<organism evidence="1 2">
    <name type="scientific">Bifidobacterium adolescentis</name>
    <dbReference type="NCBI Taxonomy" id="1680"/>
    <lineage>
        <taxon>Bacteria</taxon>
        <taxon>Bacillati</taxon>
        <taxon>Actinomycetota</taxon>
        <taxon>Actinomycetes</taxon>
        <taxon>Bifidobacteriales</taxon>
        <taxon>Bifidobacteriaceae</taxon>
        <taxon>Bifidobacterium</taxon>
    </lineage>
</organism>
<dbReference type="RefSeq" id="WP_085393525.1">
    <property type="nucleotide sequence ID" value="NZ_LNKD01000008.1"/>
</dbReference>
<evidence type="ECO:0000313" key="1">
    <source>
        <dbReference type="EMBL" id="OSG84600.1"/>
    </source>
</evidence>
<sequence length="87" mass="10066">MTVNELIEQLKNLPKEVRERPIMDGNPNDEYWLSDLRAISVAKVVVSGDGACNMYDPVLSDEENIEELENRYDMPMHVEHRALAFFN</sequence>
<dbReference type="EMBL" id="LNKD01000008">
    <property type="protein sequence ID" value="OSG84600.1"/>
    <property type="molecule type" value="Genomic_DNA"/>
</dbReference>
<gene>
    <name evidence="1" type="ORF">B0487_2087</name>
</gene>
<accession>A0A1X2YR05</accession>
<name>A0A1X2YR05_BIFAD</name>
<dbReference type="Proteomes" id="UP000193377">
    <property type="component" value="Unassembled WGS sequence"/>
</dbReference>
<protein>
    <submittedName>
        <fullName evidence="1">Uncharacterized protein</fullName>
    </submittedName>
</protein>
<evidence type="ECO:0000313" key="2">
    <source>
        <dbReference type="Proteomes" id="UP000193377"/>
    </source>
</evidence>
<reference evidence="1 2" key="1">
    <citation type="journal article" date="2016" name="Sci. Rep.">
        <title>Evaluation of genetic diversity among strains of the human gut commensal Bifidobacterium adolescentis.</title>
        <authorList>
            <person name="Duranti S."/>
            <person name="Milani C."/>
            <person name="Lugli G.A."/>
            <person name="Mancabelli L."/>
            <person name="Turroni F."/>
            <person name="Ferrario C."/>
            <person name="Mangifesta M."/>
            <person name="Viappiani A."/>
            <person name="Sanchez B."/>
            <person name="Margolles A."/>
            <person name="van Sinderen D."/>
            <person name="Ventura M."/>
        </authorList>
    </citation>
    <scope>NUCLEOTIDE SEQUENCE [LARGE SCALE GENOMIC DNA]</scope>
    <source>
        <strain evidence="1 2">487B</strain>
    </source>
</reference>
<dbReference type="AlphaFoldDB" id="A0A1X2YR05"/>